<dbReference type="SUPFAM" id="SSF53335">
    <property type="entry name" value="S-adenosyl-L-methionine-dependent methyltransferases"/>
    <property type="match status" value="1"/>
</dbReference>
<reference evidence="2" key="1">
    <citation type="submission" date="2019-12" db="EMBL/GenBank/DDBJ databases">
        <authorList>
            <person name="Awala S.I."/>
            <person name="Rhee S.K."/>
        </authorList>
    </citation>
    <scope>NUCLEOTIDE SEQUENCE [LARGE SCALE GENOMIC DNA]</scope>
    <source>
        <strain evidence="2">IM1</strain>
    </source>
</reference>
<dbReference type="EMBL" id="CP046565">
    <property type="protein sequence ID" value="QJD30661.1"/>
    <property type="molecule type" value="Genomic_DNA"/>
</dbReference>
<sequence>MIKIVDCFLAVFTIPAAFLLKLIRRLGIKRFPWCRKVLFTIGVLPITNHYYEPFPETEVLGNRYDGKDRLSGIDWNVDEQLALLQEFRYVDELLAIPRYSGDPLQFYIENPAFGSGDAEYLYSIIRHKKPRMMVEIGAGHSTLIARMAMNKNRDDDPTYSCRHICIEPYEKPWLEKTGATILRKRVEDVDPSLFQDLGGDDLLFIDSSHVIRSGGDVLHEYLRIMPVLPPGVIVHVHDIFTPNDYPRSWIFEDMRLWNEQYLLEAFLIGNNDWKIIGALNFLKHSYYAELKNACPFLNPEREPGSFYIQKGR</sequence>
<dbReference type="Gene3D" id="3.40.50.150">
    <property type="entry name" value="Vaccinia Virus protein VP39"/>
    <property type="match status" value="1"/>
</dbReference>
<gene>
    <name evidence="1" type="ORF">GNH96_12190</name>
</gene>
<dbReference type="KEGG" id="metu:GNH96_12190"/>
<accession>A0A858QA53</accession>
<protein>
    <submittedName>
        <fullName evidence="1">Class I SAM-dependent methyltransferase</fullName>
    </submittedName>
</protein>
<dbReference type="Pfam" id="PF13578">
    <property type="entry name" value="Methyltransf_24"/>
    <property type="match status" value="1"/>
</dbReference>
<organism evidence="1 2">
    <name type="scientific">Methylococcus geothermalis</name>
    <dbReference type="NCBI Taxonomy" id="2681310"/>
    <lineage>
        <taxon>Bacteria</taxon>
        <taxon>Pseudomonadati</taxon>
        <taxon>Pseudomonadota</taxon>
        <taxon>Gammaproteobacteria</taxon>
        <taxon>Methylococcales</taxon>
        <taxon>Methylococcaceae</taxon>
        <taxon>Methylococcus</taxon>
    </lineage>
</organism>
<dbReference type="RefSeq" id="WP_169603937.1">
    <property type="nucleotide sequence ID" value="NZ_CP046565.1"/>
</dbReference>
<dbReference type="InterPro" id="IPR029063">
    <property type="entry name" value="SAM-dependent_MTases_sf"/>
</dbReference>
<name>A0A858QA53_9GAMM</name>
<proteinExistence type="predicted"/>
<dbReference type="GO" id="GO:0032259">
    <property type="term" value="P:methylation"/>
    <property type="evidence" value="ECO:0007669"/>
    <property type="project" value="UniProtKB-KW"/>
</dbReference>
<keyword evidence="1" id="KW-0808">Transferase</keyword>
<keyword evidence="2" id="KW-1185">Reference proteome</keyword>
<evidence type="ECO:0000313" key="1">
    <source>
        <dbReference type="EMBL" id="QJD30661.1"/>
    </source>
</evidence>
<dbReference type="AlphaFoldDB" id="A0A858QA53"/>
<dbReference type="GO" id="GO:0008168">
    <property type="term" value="F:methyltransferase activity"/>
    <property type="evidence" value="ECO:0007669"/>
    <property type="project" value="UniProtKB-KW"/>
</dbReference>
<dbReference type="Proteomes" id="UP000503004">
    <property type="component" value="Chromosome"/>
</dbReference>
<evidence type="ECO:0000313" key="2">
    <source>
        <dbReference type="Proteomes" id="UP000503004"/>
    </source>
</evidence>
<keyword evidence="1" id="KW-0489">Methyltransferase</keyword>